<protein>
    <submittedName>
        <fullName evidence="1">Uncharacterized protein</fullName>
    </submittedName>
</protein>
<name>A0A1I3LIY6_9SPHI</name>
<dbReference type="AlphaFoldDB" id="A0A1I3LIY6"/>
<dbReference type="EMBL" id="FOQO01000006">
    <property type="protein sequence ID" value="SFI84415.1"/>
    <property type="molecule type" value="Genomic_DNA"/>
</dbReference>
<proteinExistence type="predicted"/>
<reference evidence="1 2" key="1">
    <citation type="submission" date="2016-10" db="EMBL/GenBank/DDBJ databases">
        <authorList>
            <person name="de Groot N.N."/>
        </authorList>
    </citation>
    <scope>NUCLEOTIDE SEQUENCE [LARGE SCALE GENOMIC DNA]</scope>
    <source>
        <strain evidence="1 2">RK1</strain>
    </source>
</reference>
<sequence>MIFLAVVFFSGTSLLNILLAHFGTQRNWKTRFAHSQGCSSKAAFTKGNSGIFYVSATKKLVNLAKFATWIKTGK</sequence>
<accession>A0A1I3LIY6</accession>
<gene>
    <name evidence="1" type="ORF">SAMN05444682_10638</name>
</gene>
<dbReference type="STRING" id="1477437.SAMN05444682_10638"/>
<dbReference type="Proteomes" id="UP000198670">
    <property type="component" value="Unassembled WGS sequence"/>
</dbReference>
<evidence type="ECO:0000313" key="2">
    <source>
        <dbReference type="Proteomes" id="UP000198670"/>
    </source>
</evidence>
<evidence type="ECO:0000313" key="1">
    <source>
        <dbReference type="EMBL" id="SFI84415.1"/>
    </source>
</evidence>
<keyword evidence="2" id="KW-1185">Reference proteome</keyword>
<organism evidence="1 2">
    <name type="scientific">Parapedobacter indicus</name>
    <dbReference type="NCBI Taxonomy" id="1477437"/>
    <lineage>
        <taxon>Bacteria</taxon>
        <taxon>Pseudomonadati</taxon>
        <taxon>Bacteroidota</taxon>
        <taxon>Sphingobacteriia</taxon>
        <taxon>Sphingobacteriales</taxon>
        <taxon>Sphingobacteriaceae</taxon>
        <taxon>Parapedobacter</taxon>
    </lineage>
</organism>